<dbReference type="AlphaFoldDB" id="A0A5N5QGM8"/>
<comment type="caution">
    <text evidence="1">The sequence shown here is derived from an EMBL/GenBank/DDBJ whole genome shotgun (WGS) entry which is preliminary data.</text>
</comment>
<evidence type="ECO:0000313" key="2">
    <source>
        <dbReference type="Proteomes" id="UP000383932"/>
    </source>
</evidence>
<gene>
    <name evidence="1" type="ORF">CTheo_5954</name>
</gene>
<protein>
    <submittedName>
        <fullName evidence="1">Uncharacterized protein</fullName>
    </submittedName>
</protein>
<reference evidence="1 2" key="1">
    <citation type="journal article" date="2019" name="Fungal Biol. Biotechnol.">
        <title>Draft genome sequence of fastidious pathogen Ceratobasidium theobromae, which causes vascular-streak dieback in Theobroma cacao.</title>
        <authorList>
            <person name="Ali S.S."/>
            <person name="Asman A."/>
            <person name="Shao J."/>
            <person name="Firmansyah A.P."/>
            <person name="Susilo A.W."/>
            <person name="Rosmana A."/>
            <person name="McMahon P."/>
            <person name="Junaid M."/>
            <person name="Guest D."/>
            <person name="Kheng T.Y."/>
            <person name="Meinhardt L.W."/>
            <person name="Bailey B.A."/>
        </authorList>
    </citation>
    <scope>NUCLEOTIDE SEQUENCE [LARGE SCALE GENOMIC DNA]</scope>
    <source>
        <strain evidence="1 2">CT2</strain>
    </source>
</reference>
<organism evidence="1 2">
    <name type="scientific">Ceratobasidium theobromae</name>
    <dbReference type="NCBI Taxonomy" id="1582974"/>
    <lineage>
        <taxon>Eukaryota</taxon>
        <taxon>Fungi</taxon>
        <taxon>Dikarya</taxon>
        <taxon>Basidiomycota</taxon>
        <taxon>Agaricomycotina</taxon>
        <taxon>Agaricomycetes</taxon>
        <taxon>Cantharellales</taxon>
        <taxon>Ceratobasidiaceae</taxon>
        <taxon>Ceratobasidium</taxon>
    </lineage>
</organism>
<dbReference type="PANTHER" id="PTHR33266:SF1">
    <property type="entry name" value="F-BOX DOMAIN-CONTAINING PROTEIN"/>
    <property type="match status" value="1"/>
</dbReference>
<proteinExistence type="predicted"/>
<evidence type="ECO:0000313" key="1">
    <source>
        <dbReference type="EMBL" id="KAB5590611.1"/>
    </source>
</evidence>
<sequence length="838" mass="93890">MPPQDPEESMFPGADAGDLDIAYFLKKEFGLSDDPTTRNKIFSLLSKVGCREAIVRACGDGDFVRVGQVLEDGGLFAEARNPLEYTSTAPSGNHSDPNVLSSLGVSFKREYVGEAAEGLYEYLKKNEELFNHARMIENQYYAKFCSIVQSSGTGKSRAVIELRNKGVVVLYMNLRDEEKNTFPVRDDIIADILAESPRTKGEYGDHCYGLFTAIFRVLLSTFEEYSVNTSDPKELIKRWNDEMCDFGWDKRERWFEKVKVEYEKALGIDATPGARMSQGAQDTNRPGRPALVDAFNAWQDFASKNLLFDPDSNHPQLVIAFDEAHTLSNRQEYRPYHILCRTIKAISQYPSPTWVIFASTTSQVLDLPPPSAIRDSHRVSQGGSVLFPPYMHFGWDQNAKDITAMRPEDVANLDYIVCLGRPLWVSLMNAMDVPTFVRTVIKKLCGGTMYDSGQEYHVLAALGARFCIDTRLGHVASNEFNAKAVASHMRIPESITPNGHWLSTSYPSEPLLACVAAKCLHQPSESVYETTALDQSLKILCKKILSGMVDTGNQGELLSRVLLLVGKDFYCRSLSTWCQDILNKSDKLLDCAPVSVTGYLRFMFGKDIVSEAAEKQLDGWCMNFTHWVRMTGVLRDPSEPELVVRQDFGKLHWFRTSAVECCRNQAYIDKVIPIYRMDSQKEFSQILICDRVRDRSSKNDLDSITHEAVFGYDSGNPYVVIMLDMGVPASEPKASWTEDGRAGHIYVPGVDATSLPFLEGHSGTFSFLSRMIKLEMAPDPTPIVSKLAGRFGVGRTVGNNNMLWFIGSDKYEEYQTEYVQEGAWLPKVVKASGNKAAC</sequence>
<dbReference type="Proteomes" id="UP000383932">
    <property type="component" value="Unassembled WGS sequence"/>
</dbReference>
<dbReference type="EMBL" id="SSOP01000157">
    <property type="protein sequence ID" value="KAB5590611.1"/>
    <property type="molecule type" value="Genomic_DNA"/>
</dbReference>
<dbReference type="OrthoDB" id="107110at2759"/>
<keyword evidence="2" id="KW-1185">Reference proteome</keyword>
<dbReference type="PANTHER" id="PTHR33266">
    <property type="entry name" value="CHROMOSOME 15, WHOLE GENOME SHOTGUN SEQUENCE"/>
    <property type="match status" value="1"/>
</dbReference>
<accession>A0A5N5QGM8</accession>
<name>A0A5N5QGM8_9AGAM</name>